<proteinExistence type="predicted"/>
<sequence>MTLLEDDRFMTVLDMKEQLDGNQMKLKKGTKLIIRMRKRDVFACLRDCMNCKLCGRCDMCERYYPGTSSTTPCGIVMEELCECPDSNKDDVTKECHCIVLSEIKAEDIQHLCWISSFGISSCIRVQGNDFNDVKWLEAESYEFKIVKN</sequence>
<organism evidence="1">
    <name type="scientific">Pithovirus LCPAC406</name>
    <dbReference type="NCBI Taxonomy" id="2506599"/>
    <lineage>
        <taxon>Viruses</taxon>
        <taxon>Pithoviruses</taxon>
    </lineage>
</organism>
<name>A0A481ZF63_9VIRU</name>
<dbReference type="EMBL" id="MK500608">
    <property type="protein sequence ID" value="QBK93975.1"/>
    <property type="molecule type" value="Genomic_DNA"/>
</dbReference>
<reference evidence="1" key="1">
    <citation type="journal article" date="2019" name="MBio">
        <title>Virus Genomes from Deep Sea Sediments Expand the Ocean Megavirome and Support Independent Origins of Viral Gigantism.</title>
        <authorList>
            <person name="Backstrom D."/>
            <person name="Yutin N."/>
            <person name="Jorgensen S.L."/>
            <person name="Dharamshi J."/>
            <person name="Homa F."/>
            <person name="Zaremba-Niedwiedzka K."/>
            <person name="Spang A."/>
            <person name="Wolf Y.I."/>
            <person name="Koonin E.V."/>
            <person name="Ettema T.J."/>
        </authorList>
    </citation>
    <scope>NUCLEOTIDE SEQUENCE</scope>
</reference>
<evidence type="ECO:0000313" key="1">
    <source>
        <dbReference type="EMBL" id="QBK93975.1"/>
    </source>
</evidence>
<protein>
    <submittedName>
        <fullName evidence="1">Uncharacterized protein</fullName>
    </submittedName>
</protein>
<gene>
    <name evidence="1" type="ORF">LCPAC406_02890</name>
</gene>
<accession>A0A481ZF63</accession>